<keyword evidence="4" id="KW-1185">Reference proteome</keyword>
<protein>
    <recommendedName>
        <fullName evidence="2">FHA domain-containing protein</fullName>
    </recommendedName>
</protein>
<name>A0A1D2YUV6_9BACI</name>
<dbReference type="InterPro" id="IPR050923">
    <property type="entry name" value="Cell_Proc_Reg/RNA_Proc"/>
</dbReference>
<dbReference type="Proteomes" id="UP000243739">
    <property type="component" value="Unassembled WGS sequence"/>
</dbReference>
<dbReference type="PROSITE" id="PS50006">
    <property type="entry name" value="FHA_DOMAIN"/>
    <property type="match status" value="1"/>
</dbReference>
<evidence type="ECO:0000259" key="2">
    <source>
        <dbReference type="PROSITE" id="PS50006"/>
    </source>
</evidence>
<keyword evidence="1" id="KW-0812">Transmembrane</keyword>
<keyword evidence="1" id="KW-0472">Membrane</keyword>
<feature type="transmembrane region" description="Helical" evidence="1">
    <location>
        <begin position="262"/>
        <end position="282"/>
    </location>
</feature>
<accession>A0A1D2YUV6</accession>
<dbReference type="Gene3D" id="2.60.200.20">
    <property type="match status" value="1"/>
</dbReference>
<dbReference type="InterPro" id="IPR008984">
    <property type="entry name" value="SMAD_FHA_dom_sf"/>
</dbReference>
<dbReference type="SMART" id="SM00240">
    <property type="entry name" value="FHA"/>
    <property type="match status" value="1"/>
</dbReference>
<proteinExistence type="predicted"/>
<evidence type="ECO:0000313" key="3">
    <source>
        <dbReference type="EMBL" id="OEF99453.1"/>
    </source>
</evidence>
<organism evidence="3 4">
    <name type="scientific">Vulcanibacillus modesticaldus</name>
    <dbReference type="NCBI Taxonomy" id="337097"/>
    <lineage>
        <taxon>Bacteria</taxon>
        <taxon>Bacillati</taxon>
        <taxon>Bacillota</taxon>
        <taxon>Bacilli</taxon>
        <taxon>Bacillales</taxon>
        <taxon>Bacillaceae</taxon>
        <taxon>Vulcanibacillus</taxon>
    </lineage>
</organism>
<dbReference type="PANTHER" id="PTHR23308">
    <property type="entry name" value="NUCLEAR INHIBITOR OF PROTEIN PHOSPHATASE-1"/>
    <property type="match status" value="1"/>
</dbReference>
<dbReference type="OrthoDB" id="9783862at2"/>
<dbReference type="SUPFAM" id="SSF49879">
    <property type="entry name" value="SMAD/FHA domain"/>
    <property type="match status" value="1"/>
</dbReference>
<dbReference type="Pfam" id="PF00498">
    <property type="entry name" value="FHA"/>
    <property type="match status" value="1"/>
</dbReference>
<dbReference type="RefSeq" id="WP_069656686.1">
    <property type="nucleotide sequence ID" value="NZ_MIJF01000023.1"/>
</dbReference>
<gene>
    <name evidence="3" type="ORF">BHF71_09075</name>
</gene>
<reference evidence="3 4" key="1">
    <citation type="submission" date="2016-09" db="EMBL/GenBank/DDBJ databases">
        <title>Draft genome sequence for the type strain of Vulcanibacillus modesticaldus BR, a strictly anaerobic, moderately thermophilic, and nitrate-reducing bacterium from deep sea-hydrothermal vents of the Mid-Atlantic Ridge.</title>
        <authorList>
            <person name="Abin C.A."/>
            <person name="Hollibaugh J.T."/>
        </authorList>
    </citation>
    <scope>NUCLEOTIDE SEQUENCE [LARGE SCALE GENOMIC DNA]</scope>
    <source>
        <strain evidence="3 4">BR</strain>
    </source>
</reference>
<dbReference type="InterPro" id="IPR000253">
    <property type="entry name" value="FHA_dom"/>
</dbReference>
<feature type="transmembrane region" description="Helical" evidence="1">
    <location>
        <begin position="239"/>
        <end position="256"/>
    </location>
</feature>
<evidence type="ECO:0000256" key="1">
    <source>
        <dbReference type="SAM" id="Phobius"/>
    </source>
</evidence>
<dbReference type="CDD" id="cd00060">
    <property type="entry name" value="FHA"/>
    <property type="match status" value="1"/>
</dbReference>
<evidence type="ECO:0000313" key="4">
    <source>
        <dbReference type="Proteomes" id="UP000243739"/>
    </source>
</evidence>
<comment type="caution">
    <text evidence="3">The sequence shown here is derived from an EMBL/GenBank/DDBJ whole genome shotgun (WGS) entry which is preliminary data.</text>
</comment>
<dbReference type="STRING" id="337097.BHF71_09075"/>
<keyword evidence="1" id="KW-1133">Transmembrane helix</keyword>
<dbReference type="AlphaFoldDB" id="A0A1D2YUV6"/>
<sequence length="438" mass="51343">MNEIYKLNFDYINQNGHFLIFSKDEGIREADLSNIQIKMLLANPIPNLLPLGIDEIDFKISLRYEITSKKMLVHFFKRELLSEDQFYQLLLNIVSTISDSKMYMLNEQNYILRQDFIYIGQNINDIYLTYLPLKQIESKKSVFDDLKQLVLGLYHFVENIENDKFQELIAFMSDAEFVMSDLKQKLLDLLEQNFQQSKNTPSDNNNLVVNEEQPDLKPSLGIKDQHNSEINRLVDKKNLLFILILVIGIIIWGFYYKYPSEFLFYTSVGLTIIIFFLPFVYWNLHRAIEEKKVTTIDSENEIDYYEKLPNNTTLLTKQDETIFLNENLLDDLSQNPLSKAYLEVKRGSKTERIEIIGQNFLIGRNPATVDYVENSRGISRVHLEILKLNYGYVIRDLGSKNGSFLNKQQLTPNKIYPLEDGDILKLAKTEFKFEYKTS</sequence>
<feature type="domain" description="FHA" evidence="2">
    <location>
        <begin position="360"/>
        <end position="410"/>
    </location>
</feature>
<dbReference type="InterPro" id="IPR045962">
    <property type="entry name" value="DUF6382"/>
</dbReference>
<dbReference type="EMBL" id="MIJF01000023">
    <property type="protein sequence ID" value="OEF99453.1"/>
    <property type="molecule type" value="Genomic_DNA"/>
</dbReference>
<dbReference type="Pfam" id="PF19909">
    <property type="entry name" value="DUF6382"/>
    <property type="match status" value="1"/>
</dbReference>